<dbReference type="SMART" id="SM00919">
    <property type="entry name" value="Malic_M"/>
    <property type="match status" value="1"/>
</dbReference>
<dbReference type="PIRSF" id="PIRSF000106">
    <property type="entry name" value="ME"/>
    <property type="match status" value="1"/>
</dbReference>
<dbReference type="AlphaFoldDB" id="E3CUF1"/>
<keyword evidence="3" id="KW-0479">Metal-binding</keyword>
<evidence type="ECO:0000259" key="5">
    <source>
        <dbReference type="SMART" id="SM01274"/>
    </source>
</evidence>
<dbReference type="STRING" id="584708.Apau_1548"/>
<keyword evidence="7" id="KW-1185">Reference proteome</keyword>
<organism evidence="6 7">
    <name type="scientific">Aminomonas paucivorans DSM 12260</name>
    <dbReference type="NCBI Taxonomy" id="584708"/>
    <lineage>
        <taxon>Bacteria</taxon>
        <taxon>Thermotogati</taxon>
        <taxon>Synergistota</taxon>
        <taxon>Synergistia</taxon>
        <taxon>Synergistales</taxon>
        <taxon>Synergistaceae</taxon>
        <taxon>Aminomonas</taxon>
    </lineage>
</organism>
<dbReference type="GO" id="GO:0004470">
    <property type="term" value="F:malic enzyme activity"/>
    <property type="evidence" value="ECO:0007669"/>
    <property type="project" value="InterPro"/>
</dbReference>
<dbReference type="EMBL" id="CM001022">
    <property type="protein sequence ID" value="EFQ23967.1"/>
    <property type="molecule type" value="Genomic_DNA"/>
</dbReference>
<dbReference type="InterPro" id="IPR046346">
    <property type="entry name" value="Aminoacid_DH-like_N_sf"/>
</dbReference>
<protein>
    <submittedName>
        <fullName evidence="6">Malate dehydrogenase (Oxaloacetate-decarboxylating)</fullName>
        <ecNumber evidence="6">1.1.1.38</ecNumber>
    </submittedName>
</protein>
<dbReference type="GO" id="GO:0046872">
    <property type="term" value="F:metal ion binding"/>
    <property type="evidence" value="ECO:0007669"/>
    <property type="project" value="UniProtKB-KW"/>
</dbReference>
<evidence type="ECO:0000259" key="4">
    <source>
        <dbReference type="SMART" id="SM00919"/>
    </source>
</evidence>
<evidence type="ECO:0000313" key="6">
    <source>
        <dbReference type="EMBL" id="EFQ23967.1"/>
    </source>
</evidence>
<dbReference type="Pfam" id="PF03949">
    <property type="entry name" value="Malic_M"/>
    <property type="match status" value="1"/>
</dbReference>
<dbReference type="InterPro" id="IPR012302">
    <property type="entry name" value="Malic_NAD-bd"/>
</dbReference>
<dbReference type="Proteomes" id="UP000005096">
    <property type="component" value="Chromosome"/>
</dbReference>
<dbReference type="InterPro" id="IPR037062">
    <property type="entry name" value="Malic_N_dom_sf"/>
</dbReference>
<dbReference type="GO" id="GO:0016616">
    <property type="term" value="F:oxidoreductase activity, acting on the CH-OH group of donors, NAD or NADP as acceptor"/>
    <property type="evidence" value="ECO:0007669"/>
    <property type="project" value="InterPro"/>
</dbReference>
<feature type="domain" description="Malic enzyme NAD-binding" evidence="4">
    <location>
        <begin position="161"/>
        <end position="384"/>
    </location>
</feature>
<comment type="similarity">
    <text evidence="1">Belongs to the malic enzymes family.</text>
</comment>
<dbReference type="PANTHER" id="PTHR43237:SF4">
    <property type="entry name" value="NADP-DEPENDENT MALIC ENZYME"/>
    <property type="match status" value="1"/>
</dbReference>
<dbReference type="OrthoDB" id="9805787at2"/>
<dbReference type="HOGENOM" id="CLU_034446_2_1_0"/>
<keyword evidence="2 6" id="KW-0560">Oxidoreductase</keyword>
<dbReference type="InterPro" id="IPR012301">
    <property type="entry name" value="Malic_N_dom"/>
</dbReference>
<reference evidence="6 7" key="1">
    <citation type="journal article" date="2010" name="Stand. Genomic Sci.">
        <title>Non-contiguous finished genome sequence of Aminomonas paucivorans type strain (GLU-3).</title>
        <authorList>
            <person name="Pitluck S."/>
            <person name="Yasawong M."/>
            <person name="Held B."/>
            <person name="Lapidus A."/>
            <person name="Nolan M."/>
            <person name="Copeland A."/>
            <person name="Lucas S."/>
            <person name="Del Rio T.G."/>
            <person name="Tice H."/>
            <person name="Cheng J.F."/>
            <person name="Chertkov O."/>
            <person name="Goodwin L."/>
            <person name="Tapia R."/>
            <person name="Han C."/>
            <person name="Liolios K."/>
            <person name="Ivanova N."/>
            <person name="Mavromatis K."/>
            <person name="Ovchinnikova G."/>
            <person name="Pati A."/>
            <person name="Chen A."/>
            <person name="Palaniappan K."/>
            <person name="Land M."/>
            <person name="Hauser L."/>
            <person name="Chang Y.J."/>
            <person name="Jeffries C.D."/>
            <person name="Pukall R."/>
            <person name="Spring S."/>
            <person name="Rohde M."/>
            <person name="Sikorski J."/>
            <person name="Goker M."/>
            <person name="Woyke T."/>
            <person name="Bristow J."/>
            <person name="Eisen J.A."/>
            <person name="Markowitz V."/>
            <person name="Hugenholtz P."/>
            <person name="Kyrpides N.C."/>
            <person name="Klenk H.P."/>
        </authorList>
    </citation>
    <scope>NUCLEOTIDE SEQUENCE [LARGE SCALE GENOMIC DNA]</scope>
    <source>
        <strain evidence="6 7">DSM 12260</strain>
    </source>
</reference>
<dbReference type="Gene3D" id="3.40.50.10380">
    <property type="entry name" value="Malic enzyme, N-terminal domain"/>
    <property type="match status" value="1"/>
</dbReference>
<dbReference type="Gene3D" id="3.40.50.720">
    <property type="entry name" value="NAD(P)-binding Rossmann-like Domain"/>
    <property type="match status" value="1"/>
</dbReference>
<feature type="domain" description="Malic enzyme N-terminal" evidence="5">
    <location>
        <begin position="16"/>
        <end position="149"/>
    </location>
</feature>
<comment type="cofactor">
    <cofactor evidence="3">
        <name>Mg(2+)</name>
        <dbReference type="ChEBI" id="CHEBI:18420"/>
    </cofactor>
    <cofactor evidence="3">
        <name>Mn(2+)</name>
        <dbReference type="ChEBI" id="CHEBI:29035"/>
    </cofactor>
    <text evidence="3">Divalent metal cations. Prefers magnesium or manganese.</text>
</comment>
<dbReference type="SUPFAM" id="SSF51735">
    <property type="entry name" value="NAD(P)-binding Rossmann-fold domains"/>
    <property type="match status" value="1"/>
</dbReference>
<gene>
    <name evidence="6" type="ORF">Apau_1548</name>
</gene>
<evidence type="ECO:0000256" key="2">
    <source>
        <dbReference type="ARBA" id="ARBA00023002"/>
    </source>
</evidence>
<dbReference type="EC" id="1.1.1.38" evidence="6"/>
<dbReference type="GO" id="GO:0051287">
    <property type="term" value="F:NAD binding"/>
    <property type="evidence" value="ECO:0007669"/>
    <property type="project" value="InterPro"/>
</dbReference>
<feature type="binding site" evidence="3">
    <location>
        <position position="134"/>
    </location>
    <ligand>
        <name>a divalent metal cation</name>
        <dbReference type="ChEBI" id="CHEBI:60240"/>
    </ligand>
</feature>
<dbReference type="SUPFAM" id="SSF53223">
    <property type="entry name" value="Aminoacid dehydrogenase-like, N-terminal domain"/>
    <property type="match status" value="1"/>
</dbReference>
<evidence type="ECO:0000313" key="7">
    <source>
        <dbReference type="Proteomes" id="UP000005096"/>
    </source>
</evidence>
<dbReference type="InterPro" id="IPR036291">
    <property type="entry name" value="NAD(P)-bd_dom_sf"/>
</dbReference>
<dbReference type="Pfam" id="PF00390">
    <property type="entry name" value="malic"/>
    <property type="match status" value="1"/>
</dbReference>
<dbReference type="RefSeq" id="WP_006301177.1">
    <property type="nucleotide sequence ID" value="NZ_CM001022.1"/>
</dbReference>
<dbReference type="PaxDb" id="584708-Apau_1548"/>
<name>E3CUF1_9BACT</name>
<proteinExistence type="inferred from homology"/>
<feature type="binding site" evidence="3">
    <location>
        <position position="160"/>
    </location>
    <ligand>
        <name>a divalent metal cation</name>
        <dbReference type="ChEBI" id="CHEBI:60240"/>
    </ligand>
</feature>
<sequence>MTIDRIRALELHRKARGKIKIYPSMNVQNEDDLAMAYVPGSVPAALSIAEDPLLSYDYTGRGNRIAVVTDGSAVLGLGDVGPHAALPVMEGKCLLFKLFGDINAFPICLDTRDPQDVVHCVRLLAPTVGGINIEDIASPNTFTVVRALRDSLDIPVLCDDQQGTAVLVLAALVNALGLVEKKLETTRIVVMGAGAAGVATADLLLKAGARNLICLNSSGILNEANPRMDHIQTELALRTNPEGLKGGAAEALEGADVFIGLSRSRALEAEQVRRMAPRSVVFSLALPEPEISYEAAVAAGAEVVATGAGESHNSMPNLHAFPGIMRGALDVRARALTDSMLLAAAYALAGVVDKRQLSPMHIIPDPFCDEVAPRVAEAVAQKAIEEGLAAQPLPVGQVYNDTWQRLYGSNMARI</sequence>
<dbReference type="eggNOG" id="COG0281">
    <property type="taxonomic scope" value="Bacteria"/>
</dbReference>
<dbReference type="PANTHER" id="PTHR43237">
    <property type="entry name" value="NADP-DEPENDENT MALIC ENZYME"/>
    <property type="match status" value="1"/>
</dbReference>
<dbReference type="InterPro" id="IPR051674">
    <property type="entry name" value="Malate_Decarboxylase"/>
</dbReference>
<dbReference type="InterPro" id="IPR001891">
    <property type="entry name" value="Malic_OxRdtase"/>
</dbReference>
<feature type="binding site" evidence="3">
    <location>
        <position position="135"/>
    </location>
    <ligand>
        <name>a divalent metal cation</name>
        <dbReference type="ChEBI" id="CHEBI:60240"/>
    </ligand>
</feature>
<evidence type="ECO:0000256" key="1">
    <source>
        <dbReference type="ARBA" id="ARBA00008785"/>
    </source>
</evidence>
<accession>E3CUF1</accession>
<evidence type="ECO:0000256" key="3">
    <source>
        <dbReference type="PIRSR" id="PIRSR000106-3"/>
    </source>
</evidence>
<dbReference type="SMART" id="SM01274">
    <property type="entry name" value="malic"/>
    <property type="match status" value="1"/>
</dbReference>